<feature type="transmembrane region" description="Helical" evidence="1">
    <location>
        <begin position="173"/>
        <end position="193"/>
    </location>
</feature>
<feature type="transmembrane region" description="Helical" evidence="1">
    <location>
        <begin position="106"/>
        <end position="128"/>
    </location>
</feature>
<organism evidence="2 3">
    <name type="scientific">Paenibacillus enshidis</name>
    <dbReference type="NCBI Taxonomy" id="1458439"/>
    <lineage>
        <taxon>Bacteria</taxon>
        <taxon>Bacillati</taxon>
        <taxon>Bacillota</taxon>
        <taxon>Bacilli</taxon>
        <taxon>Bacillales</taxon>
        <taxon>Paenibacillaceae</taxon>
        <taxon>Paenibacillus</taxon>
    </lineage>
</organism>
<accession>A0ABV5AVV3</accession>
<dbReference type="Proteomes" id="UP001580346">
    <property type="component" value="Unassembled WGS sequence"/>
</dbReference>
<dbReference type="NCBIfam" id="TIGR02831">
    <property type="entry name" value="spo_II_M"/>
    <property type="match status" value="1"/>
</dbReference>
<name>A0ABV5AVV3_9BACL</name>
<evidence type="ECO:0000313" key="2">
    <source>
        <dbReference type="EMBL" id="MFB5268337.1"/>
    </source>
</evidence>
<keyword evidence="1" id="KW-1133">Transmembrane helix</keyword>
<dbReference type="InterPro" id="IPR014196">
    <property type="entry name" value="SpoIIM"/>
</dbReference>
<sequence length="215" mass="23484">MQLLRHTLVHRMPLYVFLGVLFLVGVVFGALMVNALTLEQQQELGRYLNNFFVSVGQDGGAADPTLTKFWEIASLHLKWAALIWICGLSVIGLPGILVLNFLKGVLIGFSVGFVVGQYSWRGLLFALVSVAPHNAVVIPVLLVCSVAAMTFSIQMIKDRMLLTRRPSGFVKPFVSYAGLTAVMMLLLLGSASFETWVTPVMMRWVTPLLTSAGAA</sequence>
<keyword evidence="1" id="KW-0812">Transmembrane</keyword>
<dbReference type="EMBL" id="JBHHMI010000015">
    <property type="protein sequence ID" value="MFB5268337.1"/>
    <property type="molecule type" value="Genomic_DNA"/>
</dbReference>
<evidence type="ECO:0000313" key="3">
    <source>
        <dbReference type="Proteomes" id="UP001580346"/>
    </source>
</evidence>
<reference evidence="2 3" key="1">
    <citation type="submission" date="2024-09" db="EMBL/GenBank/DDBJ databases">
        <title>Paenibacillus zeirhizospherea sp. nov., isolated from surface of the maize (Zea mays) roots in a horticulture field, Hungary.</title>
        <authorList>
            <person name="Marton D."/>
            <person name="Farkas M."/>
            <person name="Bedics A."/>
            <person name="Toth E."/>
            <person name="Tancsics A."/>
            <person name="Boka K."/>
            <person name="Maroti G."/>
            <person name="Kriszt B."/>
            <person name="Cserhati M."/>
        </authorList>
    </citation>
    <scope>NUCLEOTIDE SEQUENCE [LARGE SCALE GENOMIC DNA]</scope>
    <source>
        <strain evidence="2 3">KCTC 33519</strain>
    </source>
</reference>
<proteinExistence type="predicted"/>
<protein>
    <submittedName>
        <fullName evidence="2">Stage II sporulation protein M</fullName>
    </submittedName>
</protein>
<feature type="transmembrane region" description="Helical" evidence="1">
    <location>
        <begin position="79"/>
        <end position="99"/>
    </location>
</feature>
<keyword evidence="3" id="KW-1185">Reference proteome</keyword>
<dbReference type="PIRSF" id="PIRSF038973">
    <property type="entry name" value="SpoIIM"/>
    <property type="match status" value="1"/>
</dbReference>
<keyword evidence="1" id="KW-0472">Membrane</keyword>
<comment type="caution">
    <text evidence="2">The sequence shown here is derived from an EMBL/GenBank/DDBJ whole genome shotgun (WGS) entry which is preliminary data.</text>
</comment>
<feature type="transmembrane region" description="Helical" evidence="1">
    <location>
        <begin position="12"/>
        <end position="36"/>
    </location>
</feature>
<gene>
    <name evidence="2" type="primary">spoIIM</name>
    <name evidence="2" type="ORF">ACE41H_16365</name>
</gene>
<feature type="transmembrane region" description="Helical" evidence="1">
    <location>
        <begin position="134"/>
        <end position="153"/>
    </location>
</feature>
<dbReference type="Pfam" id="PF01944">
    <property type="entry name" value="SpoIIM"/>
    <property type="match status" value="1"/>
</dbReference>
<evidence type="ECO:0000256" key="1">
    <source>
        <dbReference type="SAM" id="Phobius"/>
    </source>
</evidence>
<dbReference type="RefSeq" id="WP_375356525.1">
    <property type="nucleotide sequence ID" value="NZ_JBHHMI010000015.1"/>
</dbReference>
<dbReference type="InterPro" id="IPR002798">
    <property type="entry name" value="SpoIIM-like"/>
</dbReference>